<evidence type="ECO:0000256" key="2">
    <source>
        <dbReference type="PIRNR" id="PIRNR008153"/>
    </source>
</evidence>
<dbReference type="Pfam" id="PF07159">
    <property type="entry name" value="CYRIA-B_Rac1-bd"/>
    <property type="match status" value="1"/>
</dbReference>
<accession>A0ABM4D7W5</accession>
<dbReference type="PRINTS" id="PR01698">
    <property type="entry name" value="CYTOFMRPINTP"/>
</dbReference>
<evidence type="ECO:0000313" key="4">
    <source>
        <dbReference type="Proteomes" id="UP001652625"/>
    </source>
</evidence>
<feature type="domain" description="CYRIA/CYRIB Rac1 binding" evidence="3">
    <location>
        <begin position="59"/>
        <end position="215"/>
    </location>
</feature>
<dbReference type="PIRSF" id="PIRSF008153">
    <property type="entry name" value="FMR1_interacting"/>
    <property type="match status" value="1"/>
</dbReference>
<protein>
    <recommendedName>
        <fullName evidence="2">Cytoplasmic FMR1-interacting protein</fullName>
    </recommendedName>
</protein>
<sequence length="1260" mass="145948">MATLEEAIENVRRLENLALYNDEQPTIEASPASITYNFDFDTNFCDKEAFITGISRYMEEAAIHQQLNDMLETGEQYACMLYTWRCLSRAVPTAKNDEQSNRTEMYQATLDVMKPHIQKLKDFMYFHESAITTFCSEIKKLCHPERKKDFISETHLLALGKCINMFAVLGSLKNMKACLNNDFAFYKRAETFLKQTTNDARALQESQNLTMFLATHDIITTKLKAGLEDIEGSDEVLADIIQQACYFFEFKMYVLPKEKHLLLKVIGFTLFLLDGKNANVNKLDQKRRISINKIDKFFKQLPVVPLYGDMQISLISYVKNCPHFDGSKWSCASENAEEKIGMMQYNLTGKIDSIRDEHVKFMSELSKINNEYNNTKVKKTLSIEECRGLTDLALRGLRLISSWNAQVMELFYWKLLHLTDKYSNPQCPETAEEYERATRYNYDSNEKFALVQTMSMIKGLSGIMFRLEGIFSNAIRCFIHAELQDFVQNTMREPLRKAAKSSKKTLMKTVMMAIRETVIDLSKSAVEDPAVRGEKDPKNGFRIDIPFRSVGPSSTQLYMLRTMLESLSSDKAGRGTKSFRKDLDSSTLNSIDVFLRSSFFYPYLLKFSQSLKECSDLSQLWYREFFLELTMGKRIQFPIEMSMPWILTDHILQASDAAMMEYVLIPLDLYNDSADCALNRFKKQFLYDEVEAEVNLCFDQFVFRLSEDIYSHYKQLASSIYLNKRFRSELEKRYIDEKRPKPGEELLPYPPTNRFVTILAQRHVQLLGRSVDLHKLLEQRLTISLRKSLDVAVSRFESKPLCYIMELETLTEICRLTHFLLSKHISLPNFESMFMEANHAVSAPYGRITLHVFWELYYDFLPNYCYNSSTNRFTRTTLSFVKEEPRDQPPKASNVHLYGNKDLHSAYTNIFSLNENFVGSEHFGCIVRLLSYQGIAVVIEELLKVVKNLFQSTIQQYVKVLMDGMPSKCGLPRYEYGSAGVLEFYNANLESIMQYRDLKTEVFQAFREVGNIIIFCLQVEEQMTQEEIADLLHAAPFQGIIPRPFVKEKDTVEAKMKRLEAQYATFQLVSLVSRYGTDEQRLNSEESDVITRERLCCGLSLFEVVLRRIKSFLDDDVWKEPAPSNGVMSIEECKEFHRLWSAIQFIYCKPLGQNEITVEETFGESLNWAGCTIITLLGQEHRFEALDFSAHLLRVQEIDARQETVAGVDLKRLVERIKQYRTINNEIFAVLNRYLKSGESSFEQVRCFQPPIHQACMSAV</sequence>
<dbReference type="RefSeq" id="XP_065670395.1">
    <property type="nucleotide sequence ID" value="XM_065814323.1"/>
</dbReference>
<comment type="similarity">
    <text evidence="1 2">Belongs to the CYFIP family.</text>
</comment>
<keyword evidence="4" id="KW-1185">Reference proteome</keyword>
<dbReference type="InterPro" id="IPR009828">
    <property type="entry name" value="CYRIA/CYRIB_Rac1-bd"/>
</dbReference>
<name>A0ABM4D7W5_HYDVU</name>
<proteinExistence type="inferred from homology"/>
<evidence type="ECO:0000313" key="5">
    <source>
        <dbReference type="RefSeq" id="XP_065670395.1"/>
    </source>
</evidence>
<dbReference type="InterPro" id="IPR008081">
    <property type="entry name" value="Cytoplasmic_FMR1-int"/>
</dbReference>
<dbReference type="Pfam" id="PF05994">
    <property type="entry name" value="FragX_IP"/>
    <property type="match status" value="1"/>
</dbReference>
<evidence type="ECO:0000259" key="3">
    <source>
        <dbReference type="Pfam" id="PF07159"/>
    </source>
</evidence>
<dbReference type="PANTHER" id="PTHR12195">
    <property type="entry name" value="CYTOPLASMIC FMR1-INTERACTING PROTEIN-RELATED"/>
    <property type="match status" value="1"/>
</dbReference>
<keyword evidence="2" id="KW-0963">Cytoplasm</keyword>
<organism evidence="4 5">
    <name type="scientific">Hydra vulgaris</name>
    <name type="common">Hydra</name>
    <name type="synonym">Hydra attenuata</name>
    <dbReference type="NCBI Taxonomy" id="6087"/>
    <lineage>
        <taxon>Eukaryota</taxon>
        <taxon>Metazoa</taxon>
        <taxon>Cnidaria</taxon>
        <taxon>Hydrozoa</taxon>
        <taxon>Hydroidolina</taxon>
        <taxon>Anthoathecata</taxon>
        <taxon>Aplanulata</taxon>
        <taxon>Hydridae</taxon>
        <taxon>Hydra</taxon>
    </lineage>
</organism>
<evidence type="ECO:0000256" key="1">
    <source>
        <dbReference type="ARBA" id="ARBA00025790"/>
    </source>
</evidence>
<dbReference type="GeneID" id="100213024"/>
<gene>
    <name evidence="5" type="primary">LOC100213024</name>
</gene>
<dbReference type="Proteomes" id="UP001652625">
    <property type="component" value="Chromosome 12"/>
</dbReference>
<reference evidence="5" key="1">
    <citation type="submission" date="2025-08" db="UniProtKB">
        <authorList>
            <consortium name="RefSeq"/>
        </authorList>
    </citation>
    <scope>IDENTIFICATION</scope>
</reference>